<dbReference type="InterPro" id="IPR013658">
    <property type="entry name" value="SGL"/>
</dbReference>
<reference evidence="2" key="1">
    <citation type="journal article" date="2020" name="Stud. Mycol.">
        <title>101 Dothideomycetes genomes: a test case for predicting lifestyles and emergence of pathogens.</title>
        <authorList>
            <person name="Haridas S."/>
            <person name="Albert R."/>
            <person name="Binder M."/>
            <person name="Bloem J."/>
            <person name="Labutti K."/>
            <person name="Salamov A."/>
            <person name="Andreopoulos B."/>
            <person name="Baker S."/>
            <person name="Barry K."/>
            <person name="Bills G."/>
            <person name="Bluhm B."/>
            <person name="Cannon C."/>
            <person name="Castanera R."/>
            <person name="Culley D."/>
            <person name="Daum C."/>
            <person name="Ezra D."/>
            <person name="Gonzalez J."/>
            <person name="Henrissat B."/>
            <person name="Kuo A."/>
            <person name="Liang C."/>
            <person name="Lipzen A."/>
            <person name="Lutzoni F."/>
            <person name="Magnuson J."/>
            <person name="Mondo S."/>
            <person name="Nolan M."/>
            <person name="Ohm R."/>
            <person name="Pangilinan J."/>
            <person name="Park H.-J."/>
            <person name="Ramirez L."/>
            <person name="Alfaro M."/>
            <person name="Sun H."/>
            <person name="Tritt A."/>
            <person name="Yoshinaga Y."/>
            <person name="Zwiers L.-H."/>
            <person name="Turgeon B."/>
            <person name="Goodwin S."/>
            <person name="Spatafora J."/>
            <person name="Crous P."/>
            <person name="Grigoriev I."/>
        </authorList>
    </citation>
    <scope>NUCLEOTIDE SEQUENCE</scope>
    <source>
        <strain evidence="2">CBS 113818</strain>
    </source>
</reference>
<evidence type="ECO:0000313" key="3">
    <source>
        <dbReference type="Proteomes" id="UP000799424"/>
    </source>
</evidence>
<dbReference type="AlphaFoldDB" id="A0A6A6ZQ22"/>
<dbReference type="OrthoDB" id="423498at2759"/>
<evidence type="ECO:0000313" key="2">
    <source>
        <dbReference type="EMBL" id="KAF2822709.1"/>
    </source>
</evidence>
<feature type="domain" description="SMP-30/Gluconolactonase/LRE-like region" evidence="1">
    <location>
        <begin position="169"/>
        <end position="341"/>
    </location>
</feature>
<sequence length="385" mass="42099">MDAQVPVIWKTIIVTAVSSIMSSIIPVDLTAFATNPSYVNNLVATNSTGPAVVSFLAYNPDFANVLGANATARLVHDAPWQAFHEAGIYSKQTNKLYVTSNWAGSLDNPINVTIIDLDPAANYSYTSTRYSTLAEGNGGTSWFPPGSSNSSHPHHLYADEGDFVNPSALVSVDPVTGESKRILTHFLGRNFSSINDVRQHPETGDIWFTDADYGYYQYFRPAPKIPKQVYRFVPSTGEIVVVADGFTQSNGIEFSPDLKTLYVSDTGAAGGPFLGTNYTRPTTIYAFDIVKQKRLANRRVFAFTDNGFPDGIHTDTDGNVWVGQGDGIHVWNEDGILLGKVWSGLETNNFAFLPGKILMFGMEQLHVVENVKAVGREICKDFSVC</sequence>
<dbReference type="Gene3D" id="2.120.10.30">
    <property type="entry name" value="TolB, C-terminal domain"/>
    <property type="match status" value="1"/>
</dbReference>
<keyword evidence="3" id="KW-1185">Reference proteome</keyword>
<dbReference type="EMBL" id="MU006234">
    <property type="protein sequence ID" value="KAF2822709.1"/>
    <property type="molecule type" value="Genomic_DNA"/>
</dbReference>
<protein>
    <submittedName>
        <fullName evidence="2">Calcium-dependent phosphotriesterase</fullName>
    </submittedName>
</protein>
<dbReference type="SUPFAM" id="SSF63829">
    <property type="entry name" value="Calcium-dependent phosphotriesterase"/>
    <property type="match status" value="1"/>
</dbReference>
<name>A0A6A6ZQ22_9PLEO</name>
<dbReference type="PANTHER" id="PTHR47064">
    <property type="entry name" value="PUTATIVE (AFU_ORTHOLOGUE AFUA_1G08990)-RELATED"/>
    <property type="match status" value="1"/>
</dbReference>
<proteinExistence type="predicted"/>
<gene>
    <name evidence="2" type="ORF">CC86DRAFT_81841</name>
</gene>
<dbReference type="Pfam" id="PF08450">
    <property type="entry name" value="SGL"/>
    <property type="match status" value="1"/>
</dbReference>
<accession>A0A6A6ZQ22</accession>
<dbReference type="Proteomes" id="UP000799424">
    <property type="component" value="Unassembled WGS sequence"/>
</dbReference>
<dbReference type="InterPro" id="IPR052988">
    <property type="entry name" value="Oryzine_lactonohydrolase"/>
</dbReference>
<dbReference type="InterPro" id="IPR011042">
    <property type="entry name" value="6-blade_b-propeller_TolB-like"/>
</dbReference>
<organism evidence="2 3">
    <name type="scientific">Ophiobolus disseminans</name>
    <dbReference type="NCBI Taxonomy" id="1469910"/>
    <lineage>
        <taxon>Eukaryota</taxon>
        <taxon>Fungi</taxon>
        <taxon>Dikarya</taxon>
        <taxon>Ascomycota</taxon>
        <taxon>Pezizomycotina</taxon>
        <taxon>Dothideomycetes</taxon>
        <taxon>Pleosporomycetidae</taxon>
        <taxon>Pleosporales</taxon>
        <taxon>Pleosporineae</taxon>
        <taxon>Phaeosphaeriaceae</taxon>
        <taxon>Ophiobolus</taxon>
    </lineage>
</organism>
<evidence type="ECO:0000259" key="1">
    <source>
        <dbReference type="Pfam" id="PF08450"/>
    </source>
</evidence>
<dbReference type="PANTHER" id="PTHR47064:SF2">
    <property type="entry name" value="SMP-30_GLUCONOLACTONASE_LRE-LIKE REGION DOMAIN-CONTAINING PROTEIN-RELATED"/>
    <property type="match status" value="1"/>
</dbReference>